<dbReference type="UniPathway" id="UPA00219"/>
<comment type="caution">
    <text evidence="20">The sequence shown here is derived from an EMBL/GenBank/DDBJ whole genome shotgun (WGS) entry which is preliminary data.</text>
</comment>
<evidence type="ECO:0000256" key="14">
    <source>
        <dbReference type="ARBA" id="ARBA00023306"/>
    </source>
</evidence>
<comment type="pathway">
    <text evidence="16">Cell wall biogenesis; peptidoglycan biosynthesis.</text>
</comment>
<evidence type="ECO:0000256" key="6">
    <source>
        <dbReference type="ARBA" id="ARBA00022670"/>
    </source>
</evidence>
<dbReference type="Gene3D" id="3.40.710.10">
    <property type="entry name" value="DD-peptidase/beta-lactamase superfamily"/>
    <property type="match status" value="1"/>
</dbReference>
<dbReference type="PANTHER" id="PTHR30627">
    <property type="entry name" value="PEPTIDOGLYCAN D,D-TRANSPEPTIDASE"/>
    <property type="match status" value="1"/>
</dbReference>
<evidence type="ECO:0000256" key="13">
    <source>
        <dbReference type="ARBA" id="ARBA00023210"/>
    </source>
</evidence>
<keyword evidence="8 16" id="KW-0378">Hydrolase</keyword>
<dbReference type="RefSeq" id="WP_170065190.1">
    <property type="nucleotide sequence ID" value="NZ_CP022129.1"/>
</dbReference>
<comment type="subcellular location">
    <subcellularLocation>
        <location evidence="16">Cell inner membrane</location>
        <topology evidence="16">Single-pass membrane protein</topology>
    </subcellularLocation>
    <subcellularLocation>
        <location evidence="1">Membrane</location>
    </subcellularLocation>
</comment>
<gene>
    <name evidence="16" type="primary">ftsI</name>
    <name evidence="20" type="ORF">AADEFJLK_03904</name>
</gene>
<keyword evidence="17" id="KW-0175">Coiled coil</keyword>
<evidence type="ECO:0000256" key="3">
    <source>
        <dbReference type="ARBA" id="ARBA00022519"/>
    </source>
</evidence>
<dbReference type="InterPro" id="IPR001460">
    <property type="entry name" value="PCN-bd_Tpept"/>
</dbReference>
<dbReference type="Gene3D" id="3.30.450.330">
    <property type="match status" value="1"/>
</dbReference>
<dbReference type="GO" id="GO:0005886">
    <property type="term" value="C:plasma membrane"/>
    <property type="evidence" value="ECO:0007669"/>
    <property type="project" value="UniProtKB-SubCell"/>
</dbReference>
<evidence type="ECO:0000256" key="2">
    <source>
        <dbReference type="ARBA" id="ARBA00022475"/>
    </source>
</evidence>
<protein>
    <recommendedName>
        <fullName evidence="16">Peptidoglycan D,D-transpeptidase FtsI</fullName>
        <ecNumber evidence="16">3.4.16.4</ecNumber>
    </recommendedName>
    <alternativeName>
        <fullName evidence="16">Penicillin-binding protein 3</fullName>
        <shortName evidence="16">PBP-3</shortName>
    </alternativeName>
</protein>
<dbReference type="PANTHER" id="PTHR30627:SF1">
    <property type="entry name" value="PEPTIDOGLYCAN D,D-TRANSPEPTIDASE FTSI"/>
    <property type="match status" value="1"/>
</dbReference>
<comment type="catalytic activity">
    <reaction evidence="16">
        <text>Preferential cleavage: (Ac)2-L-Lys-D-Ala-|-D-Ala. Also transpeptidation of peptidyl-alanyl moieties that are N-acyl substituents of D-alanine.</text>
        <dbReference type="EC" id="3.4.16.4"/>
    </reaction>
</comment>
<comment type="function">
    <text evidence="16">Catalyzes cross-linking of the peptidoglycan cell wall at the division septum.</text>
</comment>
<dbReference type="Gene3D" id="3.90.1310.10">
    <property type="entry name" value="Penicillin-binding protein 2a (Domain 2)"/>
    <property type="match status" value="1"/>
</dbReference>
<evidence type="ECO:0000256" key="1">
    <source>
        <dbReference type="ARBA" id="ARBA00004370"/>
    </source>
</evidence>
<feature type="transmembrane region" description="Helical" evidence="16">
    <location>
        <begin position="23"/>
        <end position="46"/>
    </location>
</feature>
<dbReference type="HAMAP" id="MF_02080">
    <property type="entry name" value="FtsI_transpept"/>
    <property type="match status" value="1"/>
</dbReference>
<keyword evidence="15 16" id="KW-0961">Cell wall biogenesis/degradation</keyword>
<dbReference type="Pfam" id="PF03717">
    <property type="entry name" value="PBP_dimer"/>
    <property type="match status" value="1"/>
</dbReference>
<keyword evidence="2 16" id="KW-1003">Cell membrane</keyword>
<keyword evidence="11 16" id="KW-1133">Transmembrane helix</keyword>
<evidence type="ECO:0000256" key="8">
    <source>
        <dbReference type="ARBA" id="ARBA00022801"/>
    </source>
</evidence>
<keyword evidence="7 16" id="KW-0812">Transmembrane</keyword>
<feature type="domain" description="Penicillin-binding protein dimerisation" evidence="19">
    <location>
        <begin position="64"/>
        <end position="256"/>
    </location>
</feature>
<dbReference type="GO" id="GO:0008658">
    <property type="term" value="F:penicillin binding"/>
    <property type="evidence" value="ECO:0007669"/>
    <property type="project" value="InterPro"/>
</dbReference>
<dbReference type="Proteomes" id="UP000237423">
    <property type="component" value="Unassembled WGS sequence"/>
</dbReference>
<evidence type="ECO:0000256" key="12">
    <source>
        <dbReference type="ARBA" id="ARBA00023136"/>
    </source>
</evidence>
<dbReference type="GO" id="GO:0006508">
    <property type="term" value="P:proteolysis"/>
    <property type="evidence" value="ECO:0007669"/>
    <property type="project" value="UniProtKB-KW"/>
</dbReference>
<dbReference type="GO" id="GO:0009252">
    <property type="term" value="P:peptidoglycan biosynthetic process"/>
    <property type="evidence" value="ECO:0007669"/>
    <property type="project" value="UniProtKB-UniRule"/>
</dbReference>
<accession>A0A2S5CHQ0</accession>
<proteinExistence type="inferred from homology"/>
<keyword evidence="3 16" id="KW-0997">Cell inner membrane</keyword>
<dbReference type="SUPFAM" id="SSF56601">
    <property type="entry name" value="beta-lactamase/transpeptidase-like"/>
    <property type="match status" value="1"/>
</dbReference>
<feature type="active site" description="Acyl-ester intermediate" evidence="16">
    <location>
        <position position="340"/>
    </location>
</feature>
<evidence type="ECO:0000313" key="20">
    <source>
        <dbReference type="EMBL" id="POZ50319.1"/>
    </source>
</evidence>
<evidence type="ECO:0000256" key="9">
    <source>
        <dbReference type="ARBA" id="ARBA00022960"/>
    </source>
</evidence>
<feature type="domain" description="Penicillin-binding protein transpeptidase" evidence="18">
    <location>
        <begin position="296"/>
        <end position="589"/>
    </location>
</feature>
<evidence type="ECO:0000256" key="17">
    <source>
        <dbReference type="SAM" id="Coils"/>
    </source>
</evidence>
<keyword evidence="14 16" id="KW-0131">Cell cycle</keyword>
<sequence>MIDFRLKKKAPEPNTDFTGRRRVLLAFMMLCMVALVGRAVYLQLVYQYDSKLENVYEHVGTQAIMASRGMIRDRNGAPLAVSTPVHSIIINAYEVKKTDEARLKQMEKAFRKQKKDQLHLEKEMKMTEDEKLQVLNSYNKEKDQKLAQIETLLGLKAGKVADLVKADKPRQFVYLARRIAPSIGDQIKALKLAGLFVEPEYKRFYPTREVAAHLLGFTDAKDVGQEGVEAGYEKVLQGIPGSKRVIRDGQGHVVAVTDMKEAVKGKDVELSIDERIQYLAYRELERAVAENKAKTGVLVILDAKTGELLAAANQPSFNPNTKQKSSYRNRAINDVFEPGSTIKPFVVAAGLEGGYVHPNDMFYTTGSFAIGRRTVKDVHNYGTMDLTKVIKKSSNIAVSQMALRMPPKYFWGVYRKLGLGSSAKIGFPGEANGSLIDYHRLNDFARATLSFGYGLSTSALQLARAYTALADDGVLHSVTLLKRDEDDEAQRVFSVKTARSVRAMMEQVITKDGTAYEARVDGYTVAGKTGTVKKSGGRGGYIDKKYFSVFAGMAPAKDPRLVMVVMIDEPSAGQYYGGLVSAPVFSRVMTGALRILDIAPDKLDTMPILLTQQQLQ</sequence>
<dbReference type="EC" id="3.4.16.4" evidence="16"/>
<dbReference type="GO" id="GO:0043093">
    <property type="term" value="P:FtsZ-dependent cytokinesis"/>
    <property type="evidence" value="ECO:0007669"/>
    <property type="project" value="UniProtKB-UniRule"/>
</dbReference>
<dbReference type="InterPro" id="IPR005311">
    <property type="entry name" value="PBP_dimer"/>
</dbReference>
<keyword evidence="9 16" id="KW-0133">Cell shape</keyword>
<reference evidence="20 21" key="1">
    <citation type="submission" date="2017-11" db="EMBL/GenBank/DDBJ databases">
        <title>Draft Genome Sequence of Methylobacter psychrotolerans Sph1T, an Obligate Methanotroph from Low-Temperature Environments.</title>
        <authorList>
            <person name="Oshkin I.Y."/>
            <person name="Miroshnikov K."/>
            <person name="Belova S.E."/>
            <person name="Korzhenkov A."/>
            <person name="Toshchakov S.V."/>
            <person name="Dedysh S.N."/>
        </authorList>
    </citation>
    <scope>NUCLEOTIDE SEQUENCE [LARGE SCALE GENOMIC DNA]</scope>
    <source>
        <strain evidence="20 21">Sph1</strain>
    </source>
</reference>
<evidence type="ECO:0000256" key="16">
    <source>
        <dbReference type="HAMAP-Rule" id="MF_02080"/>
    </source>
</evidence>
<dbReference type="InterPro" id="IPR037532">
    <property type="entry name" value="FtsI_transpept"/>
</dbReference>
<evidence type="ECO:0000256" key="15">
    <source>
        <dbReference type="ARBA" id="ARBA00023316"/>
    </source>
</evidence>
<evidence type="ECO:0000256" key="4">
    <source>
        <dbReference type="ARBA" id="ARBA00022618"/>
    </source>
</evidence>
<evidence type="ECO:0000313" key="21">
    <source>
        <dbReference type="Proteomes" id="UP000237423"/>
    </source>
</evidence>
<dbReference type="InterPro" id="IPR050515">
    <property type="entry name" value="Beta-lactam/transpept"/>
</dbReference>
<dbReference type="GO" id="GO:0008955">
    <property type="term" value="F:peptidoglycan glycosyltransferase activity"/>
    <property type="evidence" value="ECO:0007669"/>
    <property type="project" value="InterPro"/>
</dbReference>
<evidence type="ECO:0000256" key="11">
    <source>
        <dbReference type="ARBA" id="ARBA00022989"/>
    </source>
</evidence>
<evidence type="ECO:0000259" key="18">
    <source>
        <dbReference type="Pfam" id="PF00905"/>
    </source>
</evidence>
<dbReference type="InterPro" id="IPR036138">
    <property type="entry name" value="PBP_dimer_sf"/>
</dbReference>
<evidence type="ECO:0000256" key="5">
    <source>
        <dbReference type="ARBA" id="ARBA00022645"/>
    </source>
</evidence>
<dbReference type="Pfam" id="PF00905">
    <property type="entry name" value="Transpeptidase"/>
    <property type="match status" value="1"/>
</dbReference>
<name>A0A2S5CHQ0_9GAMM</name>
<keyword evidence="12 16" id="KW-0472">Membrane</keyword>
<keyword evidence="13 16" id="KW-0717">Septation</keyword>
<organism evidence="20 21">
    <name type="scientific">Methylovulum psychrotolerans</name>
    <dbReference type="NCBI Taxonomy" id="1704499"/>
    <lineage>
        <taxon>Bacteria</taxon>
        <taxon>Pseudomonadati</taxon>
        <taxon>Pseudomonadota</taxon>
        <taxon>Gammaproteobacteria</taxon>
        <taxon>Methylococcales</taxon>
        <taxon>Methylococcaceae</taxon>
        <taxon>Methylovulum</taxon>
    </lineage>
</organism>
<dbReference type="GO" id="GO:0008360">
    <property type="term" value="P:regulation of cell shape"/>
    <property type="evidence" value="ECO:0007669"/>
    <property type="project" value="UniProtKB-KW"/>
</dbReference>
<keyword evidence="10 16" id="KW-0573">Peptidoglycan synthesis</keyword>
<feature type="coiled-coil region" evidence="17">
    <location>
        <begin position="96"/>
        <end position="123"/>
    </location>
</feature>
<evidence type="ECO:0000259" key="19">
    <source>
        <dbReference type="Pfam" id="PF03717"/>
    </source>
</evidence>
<evidence type="ECO:0000256" key="10">
    <source>
        <dbReference type="ARBA" id="ARBA00022984"/>
    </source>
</evidence>
<evidence type="ECO:0000256" key="7">
    <source>
        <dbReference type="ARBA" id="ARBA00022692"/>
    </source>
</evidence>
<dbReference type="GO" id="GO:0009002">
    <property type="term" value="F:serine-type D-Ala-D-Ala carboxypeptidase activity"/>
    <property type="evidence" value="ECO:0007669"/>
    <property type="project" value="UniProtKB-UniRule"/>
</dbReference>
<dbReference type="AlphaFoldDB" id="A0A2S5CHQ0"/>
<dbReference type="InterPro" id="IPR012338">
    <property type="entry name" value="Beta-lactam/transpept-like"/>
</dbReference>
<comment type="similarity">
    <text evidence="16">Belongs to the transpeptidase family. FtsI subfamily.</text>
</comment>
<dbReference type="SUPFAM" id="SSF56519">
    <property type="entry name" value="Penicillin binding protein dimerisation domain"/>
    <property type="match status" value="1"/>
</dbReference>
<keyword evidence="6 16" id="KW-0645">Protease</keyword>
<dbReference type="GO" id="GO:0071555">
    <property type="term" value="P:cell wall organization"/>
    <property type="evidence" value="ECO:0007669"/>
    <property type="project" value="UniProtKB-KW"/>
</dbReference>
<keyword evidence="5 16" id="KW-0121">Carboxypeptidase</keyword>
<keyword evidence="4 16" id="KW-0132">Cell division</keyword>
<dbReference type="GO" id="GO:0000917">
    <property type="term" value="P:division septum assembly"/>
    <property type="evidence" value="ECO:0007669"/>
    <property type="project" value="UniProtKB-KW"/>
</dbReference>
<dbReference type="EMBL" id="PGFZ01000012">
    <property type="protein sequence ID" value="POZ50319.1"/>
    <property type="molecule type" value="Genomic_DNA"/>
</dbReference>